<reference evidence="2" key="1">
    <citation type="submission" date="2023-08" db="EMBL/GenBank/DDBJ databases">
        <title>Pelteobagrus vachellii genome.</title>
        <authorList>
            <person name="Liu H."/>
        </authorList>
    </citation>
    <scope>NUCLEOTIDE SEQUENCE</scope>
    <source>
        <strain evidence="2">PRFRI_2022a</strain>
        <tissue evidence="2">Muscle</tissue>
    </source>
</reference>
<dbReference type="PANTHER" id="PTHR21555">
    <property type="entry name" value="SPECIFICALLY ANDROGEN-REGULATED GENE PROTEIN"/>
    <property type="match status" value="1"/>
</dbReference>
<comment type="caution">
    <text evidence="2">The sequence shown here is derived from an EMBL/GenBank/DDBJ whole genome shotgun (WGS) entry which is preliminary data.</text>
</comment>
<sequence length="198" mass="21815">MKRQVHRYTDSTNSCDRIISFSSPASDGNLQHLSTEEKACIGFLEEIIESTVTEHSDFSSDDSQTFGNTISKKHHCTTRGVHQDMSSCNSFPGTDSWQDLSAEEKDCLKFLEETIDSIEDVGLSTGDAESFPESGCTIVKKHHINQIKTFLVPAPFVLTTSNGSIPTKQGMACAEEKTLPNKDHSRQNDQASSDDALH</sequence>
<organism evidence="2 3">
    <name type="scientific">Tachysurus vachellii</name>
    <name type="common">Darkbarbel catfish</name>
    <name type="synonym">Pelteobagrus vachellii</name>
    <dbReference type="NCBI Taxonomy" id="175792"/>
    <lineage>
        <taxon>Eukaryota</taxon>
        <taxon>Metazoa</taxon>
        <taxon>Chordata</taxon>
        <taxon>Craniata</taxon>
        <taxon>Vertebrata</taxon>
        <taxon>Euteleostomi</taxon>
        <taxon>Actinopterygii</taxon>
        <taxon>Neopterygii</taxon>
        <taxon>Teleostei</taxon>
        <taxon>Ostariophysi</taxon>
        <taxon>Siluriformes</taxon>
        <taxon>Bagridae</taxon>
        <taxon>Tachysurus</taxon>
    </lineage>
</organism>
<dbReference type="PANTHER" id="PTHR21555:SF0">
    <property type="entry name" value="SPECIFICALLY ANDROGEN-REGULATED GENE PROTEIN"/>
    <property type="match status" value="1"/>
</dbReference>
<dbReference type="Proteomes" id="UP001187315">
    <property type="component" value="Unassembled WGS sequence"/>
</dbReference>
<evidence type="ECO:0000313" key="2">
    <source>
        <dbReference type="EMBL" id="KAK2821610.1"/>
    </source>
</evidence>
<feature type="region of interest" description="Disordered" evidence="1">
    <location>
        <begin position="171"/>
        <end position="198"/>
    </location>
</feature>
<gene>
    <name evidence="2" type="ORF">Q7C36_020953</name>
</gene>
<dbReference type="EMBL" id="JAVHJS010000022">
    <property type="protein sequence ID" value="KAK2821610.1"/>
    <property type="molecule type" value="Genomic_DNA"/>
</dbReference>
<evidence type="ECO:0000313" key="3">
    <source>
        <dbReference type="Proteomes" id="UP001187315"/>
    </source>
</evidence>
<feature type="compositionally biased region" description="Polar residues" evidence="1">
    <location>
        <begin position="188"/>
        <end position="198"/>
    </location>
</feature>
<evidence type="ECO:0000256" key="1">
    <source>
        <dbReference type="SAM" id="MobiDB-lite"/>
    </source>
</evidence>
<dbReference type="InterPro" id="IPR026152">
    <property type="entry name" value="SARG"/>
</dbReference>
<accession>A0AA88IVT0</accession>
<protein>
    <submittedName>
        <fullName evidence="2">Uncharacterized protein</fullName>
    </submittedName>
</protein>
<proteinExistence type="predicted"/>
<dbReference type="AlphaFoldDB" id="A0AA88IVT0"/>
<name>A0AA88IVT0_TACVA</name>
<dbReference type="Pfam" id="PF15385">
    <property type="entry name" value="SARG"/>
    <property type="match status" value="2"/>
</dbReference>
<keyword evidence="3" id="KW-1185">Reference proteome</keyword>
<feature type="compositionally biased region" description="Basic and acidic residues" evidence="1">
    <location>
        <begin position="174"/>
        <end position="187"/>
    </location>
</feature>